<sequence>MKYKIQILIPIALTLLSSTPRAASITVETPSNLKKNESTYKKKYIDPKGAYAKAKIFSIASWSANQKKGALVFLQLHGQCRVVNFSTPTSDTDDGILLDSPWCKLKTTPTVQESTEFSIIKYTIQVKANSTIEEIKLNKTTGELCSNSFGNTNLQCQ</sequence>
<proteinExistence type="predicted"/>
<keyword evidence="3" id="KW-1185">Reference proteome</keyword>
<name>A0ABV0FA82_9NEIS</name>
<feature type="chain" id="PRO_5045492343" evidence="1">
    <location>
        <begin position="23"/>
        <end position="157"/>
    </location>
</feature>
<evidence type="ECO:0000313" key="3">
    <source>
        <dbReference type="Proteomes" id="UP001455709"/>
    </source>
</evidence>
<reference evidence="2 3" key="1">
    <citation type="submission" date="2024-05" db="EMBL/GenBank/DDBJ databases">
        <authorList>
            <person name="De Oliveira J.P."/>
            <person name="Noriler S.A."/>
            <person name="De Oliveira A.G."/>
            <person name="Sipoli D.S."/>
        </authorList>
    </citation>
    <scope>NUCLEOTIDE SEQUENCE [LARGE SCALE GENOMIC DNA]</scope>
    <source>
        <strain evidence="2 3">LABIM189</strain>
    </source>
</reference>
<gene>
    <name evidence="2" type="ORF">ABGV49_08025</name>
</gene>
<evidence type="ECO:0000313" key="2">
    <source>
        <dbReference type="EMBL" id="MEO2216992.1"/>
    </source>
</evidence>
<feature type="signal peptide" evidence="1">
    <location>
        <begin position="1"/>
        <end position="22"/>
    </location>
</feature>
<evidence type="ECO:0000256" key="1">
    <source>
        <dbReference type="SAM" id="SignalP"/>
    </source>
</evidence>
<keyword evidence="1" id="KW-0732">Signal</keyword>
<dbReference type="RefSeq" id="WP_347370298.1">
    <property type="nucleotide sequence ID" value="NZ_JBDOJC010000001.1"/>
</dbReference>
<comment type="caution">
    <text evidence="2">The sequence shown here is derived from an EMBL/GenBank/DDBJ whole genome shotgun (WGS) entry which is preliminary data.</text>
</comment>
<accession>A0ABV0FA82</accession>
<dbReference type="Proteomes" id="UP001455709">
    <property type="component" value="Unassembled WGS sequence"/>
</dbReference>
<organism evidence="2 3">
    <name type="scientific">Chromobacterium vaccinii</name>
    <dbReference type="NCBI Taxonomy" id="1108595"/>
    <lineage>
        <taxon>Bacteria</taxon>
        <taxon>Pseudomonadati</taxon>
        <taxon>Pseudomonadota</taxon>
        <taxon>Betaproteobacteria</taxon>
        <taxon>Neisseriales</taxon>
        <taxon>Chromobacteriaceae</taxon>
        <taxon>Chromobacterium</taxon>
    </lineage>
</organism>
<protein>
    <submittedName>
        <fullName evidence="2">Uncharacterized protein</fullName>
    </submittedName>
</protein>
<dbReference type="EMBL" id="JBDOJC010000001">
    <property type="protein sequence ID" value="MEO2216992.1"/>
    <property type="molecule type" value="Genomic_DNA"/>
</dbReference>